<name>A0AAE1TIX7_9FABA</name>
<dbReference type="PANTHER" id="PTHR31415:SF52">
    <property type="entry name" value="LATE EMBRYOGENESIS ABUNDANT (LEA) HYDROXYPROLINE-RICH GLYCOPROTEIN FAMILY-RELATED"/>
    <property type="match status" value="1"/>
</dbReference>
<dbReference type="PANTHER" id="PTHR31415">
    <property type="entry name" value="OS05G0367900 PROTEIN"/>
    <property type="match status" value="1"/>
</dbReference>
<evidence type="ECO:0008006" key="6">
    <source>
        <dbReference type="Google" id="ProtNLM"/>
    </source>
</evidence>
<keyword evidence="5" id="KW-1185">Reference proteome</keyword>
<proteinExistence type="predicted"/>
<dbReference type="GO" id="GO:0098542">
    <property type="term" value="P:defense response to other organism"/>
    <property type="evidence" value="ECO:0007669"/>
    <property type="project" value="InterPro"/>
</dbReference>
<dbReference type="Proteomes" id="UP001293593">
    <property type="component" value="Unassembled WGS sequence"/>
</dbReference>
<evidence type="ECO:0000313" key="4">
    <source>
        <dbReference type="EMBL" id="KAK4285199.1"/>
    </source>
</evidence>
<evidence type="ECO:0000256" key="1">
    <source>
        <dbReference type="ARBA" id="ARBA00004370"/>
    </source>
</evidence>
<keyword evidence="3" id="KW-1133">Transmembrane helix</keyword>
<keyword evidence="2 3" id="KW-0472">Membrane</keyword>
<comment type="subcellular location">
    <subcellularLocation>
        <location evidence="1">Membrane</location>
    </subcellularLocation>
</comment>
<keyword evidence="3" id="KW-0812">Transmembrane</keyword>
<gene>
    <name evidence="4" type="ORF">QN277_001929</name>
</gene>
<dbReference type="GO" id="GO:0005886">
    <property type="term" value="C:plasma membrane"/>
    <property type="evidence" value="ECO:0007669"/>
    <property type="project" value="TreeGrafter"/>
</dbReference>
<comment type="caution">
    <text evidence="4">The sequence shown here is derived from an EMBL/GenBank/DDBJ whole genome shotgun (WGS) entry which is preliminary data.</text>
</comment>
<evidence type="ECO:0000256" key="3">
    <source>
        <dbReference type="SAM" id="Phobius"/>
    </source>
</evidence>
<organism evidence="4 5">
    <name type="scientific">Acacia crassicarpa</name>
    <name type="common">northern wattle</name>
    <dbReference type="NCBI Taxonomy" id="499986"/>
    <lineage>
        <taxon>Eukaryota</taxon>
        <taxon>Viridiplantae</taxon>
        <taxon>Streptophyta</taxon>
        <taxon>Embryophyta</taxon>
        <taxon>Tracheophyta</taxon>
        <taxon>Spermatophyta</taxon>
        <taxon>Magnoliopsida</taxon>
        <taxon>eudicotyledons</taxon>
        <taxon>Gunneridae</taxon>
        <taxon>Pentapetalae</taxon>
        <taxon>rosids</taxon>
        <taxon>fabids</taxon>
        <taxon>Fabales</taxon>
        <taxon>Fabaceae</taxon>
        <taxon>Caesalpinioideae</taxon>
        <taxon>mimosoid clade</taxon>
        <taxon>Acacieae</taxon>
        <taxon>Acacia</taxon>
    </lineage>
</organism>
<evidence type="ECO:0000313" key="5">
    <source>
        <dbReference type="Proteomes" id="UP001293593"/>
    </source>
</evidence>
<evidence type="ECO:0000256" key="2">
    <source>
        <dbReference type="ARBA" id="ARBA00023136"/>
    </source>
</evidence>
<dbReference type="AlphaFoldDB" id="A0AAE1TIX7"/>
<sequence length="217" mass="23677">MGSTDKQQVEAAAKCGGGCGSVLVTIVVTIWLVLRPSEPKCYIAAFMAPALNKTSNATTNSAIVFLVEFDNENDNVGIQYDNVNFTVGVFLDRNTTSPVGSSTIDGFYQGHKKNAQKWTSVEAHSGALNKMGKVDGKMYFRVNFTTSVKYKTVTIYSKRHRFWGGANIAVNDAGLKEENDNIRLGHYFPVIVQSGAPLLPSSFLGLLVHFVLLSLFL</sequence>
<feature type="transmembrane region" description="Helical" evidence="3">
    <location>
        <begin position="12"/>
        <end position="34"/>
    </location>
</feature>
<dbReference type="InterPro" id="IPR044839">
    <property type="entry name" value="NDR1-like"/>
</dbReference>
<dbReference type="GO" id="GO:0009506">
    <property type="term" value="C:plasmodesma"/>
    <property type="evidence" value="ECO:0007669"/>
    <property type="project" value="TreeGrafter"/>
</dbReference>
<accession>A0AAE1TIX7</accession>
<reference evidence="4" key="1">
    <citation type="submission" date="2023-10" db="EMBL/GenBank/DDBJ databases">
        <title>Chromosome-level genome of the transformable northern wattle, Acacia crassicarpa.</title>
        <authorList>
            <person name="Massaro I."/>
            <person name="Sinha N.R."/>
            <person name="Poethig S."/>
            <person name="Leichty A.R."/>
        </authorList>
    </citation>
    <scope>NUCLEOTIDE SEQUENCE</scope>
    <source>
        <strain evidence="4">Acra3RX</strain>
        <tissue evidence="4">Leaf</tissue>
    </source>
</reference>
<protein>
    <recommendedName>
        <fullName evidence="6">Protein NDR1-like</fullName>
    </recommendedName>
</protein>
<dbReference type="EMBL" id="JAWXYG010000001">
    <property type="protein sequence ID" value="KAK4285199.1"/>
    <property type="molecule type" value="Genomic_DNA"/>
</dbReference>